<dbReference type="EMBL" id="DSQF01000006">
    <property type="protein sequence ID" value="HGZ42580.1"/>
    <property type="molecule type" value="Genomic_DNA"/>
</dbReference>
<reference evidence="1" key="1">
    <citation type="journal article" date="2020" name="mSystems">
        <title>Genome- and Community-Level Interaction Insights into Carbon Utilization and Element Cycling Functions of Hydrothermarchaeota in Hydrothermal Sediment.</title>
        <authorList>
            <person name="Zhou Z."/>
            <person name="Liu Y."/>
            <person name="Xu W."/>
            <person name="Pan J."/>
            <person name="Luo Z.H."/>
            <person name="Li M."/>
        </authorList>
    </citation>
    <scope>NUCLEOTIDE SEQUENCE [LARGE SCALE GENOMIC DNA]</scope>
    <source>
        <strain evidence="1">SpSt-381</strain>
    </source>
</reference>
<dbReference type="InterPro" id="IPR026444">
    <property type="entry name" value="Secre_tail"/>
</dbReference>
<evidence type="ECO:0000313" key="1">
    <source>
        <dbReference type="EMBL" id="HGZ42580.1"/>
    </source>
</evidence>
<name>A0A832I3E2_UNCEI</name>
<dbReference type="SUPFAM" id="SSF50998">
    <property type="entry name" value="Quinoprotein alcohol dehydrogenase-like"/>
    <property type="match status" value="1"/>
</dbReference>
<dbReference type="InterPro" id="IPR011047">
    <property type="entry name" value="Quinoprotein_ADH-like_sf"/>
</dbReference>
<dbReference type="InterPro" id="IPR011042">
    <property type="entry name" value="6-blade_b-propeller_TolB-like"/>
</dbReference>
<dbReference type="NCBIfam" id="TIGR04183">
    <property type="entry name" value="Por_Secre_tail"/>
    <property type="match status" value="1"/>
</dbReference>
<protein>
    <submittedName>
        <fullName evidence="1">T9SS type A sorting domain-containing protein</fullName>
    </submittedName>
</protein>
<dbReference type="PANTHER" id="PTHR42754">
    <property type="entry name" value="ENDOGLUCANASE"/>
    <property type="match status" value="1"/>
</dbReference>
<accession>A0A832I3E2</accession>
<organism evidence="1">
    <name type="scientific">Eiseniibacteriota bacterium</name>
    <dbReference type="NCBI Taxonomy" id="2212470"/>
    <lineage>
        <taxon>Bacteria</taxon>
        <taxon>Candidatus Eiseniibacteriota</taxon>
    </lineage>
</organism>
<comment type="caution">
    <text evidence="1">The sequence shown here is derived from an EMBL/GenBank/DDBJ whole genome shotgun (WGS) entry which is preliminary data.</text>
</comment>
<sequence>MIAAWPGPASAQLARLWSAGFNGAHGALDAASAVAVDLAGNAYVAGGSMQADSTFRGVVLKFDPGGALVWRHLFVGPGVADWLTHVRVDQAGHVIAGGVSQEPDTTLRAVWFKLTPGGGLLWTQRDAGPSATLLADLEVGPGDAVYATRIEAHAPLPWPHGLLPPAAVMTTRCSPAGTPLWTAFGTTRSPVAALAIDPAGNAYVVTSGLGDTLGLPYHKDILVTKHDAATGALQWSTGYDSPGHGDEAAVAAALGASGHLFVTGTSVPAGDSLPSRMLTLQIDPAGSVVWSALRANANTLVPAALAVAPGDEVYVAGRACSDCDGCGIELVKYGLGGSLQWEREVPALKTGGTAAAADVALDALGNPFVAGVASGPSFQSLDMLVAAYSSAGTLVDVDHYDAGGRGDEPADCEVHPDGSLYVAGTSAIPGADQDVALLKYAPVPVTVPNSPGRPAVVSVEAYPNPGTLRTVRFALPERSRVSLVVHDLAGRVVHEAFRDRVFEAGVHSAPIAGARLADGVYFLRLSGRALNADGAQVESARRAVIIRR</sequence>
<gene>
    <name evidence="1" type="ORF">ENR23_03985</name>
</gene>
<dbReference type="PANTHER" id="PTHR42754:SF1">
    <property type="entry name" value="LIPOPROTEIN"/>
    <property type="match status" value="1"/>
</dbReference>
<dbReference type="AlphaFoldDB" id="A0A832I3E2"/>
<dbReference type="SUPFAM" id="SSF101898">
    <property type="entry name" value="NHL repeat"/>
    <property type="match status" value="1"/>
</dbReference>
<dbReference type="Gene3D" id="2.120.10.30">
    <property type="entry name" value="TolB, C-terminal domain"/>
    <property type="match status" value="1"/>
</dbReference>
<proteinExistence type="predicted"/>